<protein>
    <recommendedName>
        <fullName evidence="3">DUF2927 domain-containing protein</fullName>
    </recommendedName>
</protein>
<reference evidence="1 2" key="1">
    <citation type="submission" date="2016-10" db="EMBL/GenBank/DDBJ databases">
        <authorList>
            <person name="de Groot N.N."/>
        </authorList>
    </citation>
    <scope>NUCLEOTIDE SEQUENCE [LARGE SCALE GENOMIC DNA]</scope>
    <source>
        <strain evidence="2">DSM 938 / 37b4</strain>
    </source>
</reference>
<name>A0A1G7JI94_RHOCA</name>
<dbReference type="SUPFAM" id="SSF48452">
    <property type="entry name" value="TPR-like"/>
    <property type="match status" value="1"/>
</dbReference>
<dbReference type="Pfam" id="PF11150">
    <property type="entry name" value="DUF2927"/>
    <property type="match status" value="1"/>
</dbReference>
<gene>
    <name evidence="1" type="ORF">SAMN04244550_01939</name>
</gene>
<sequence>MRLNCLPPRAVFAAAPAEATRSGRIAPRARHAFAALSGLALAAALAGCADAPGGRDVPTSRASTAAIDMPLDDPTIGLPTPAPRAGALPGNSMLARDFMELNFMLESGRPIPQFSRFEGPISVTLQGAAPPTAATELSRLVTRLRSEAHIPISTGAGATNRISIAFVPRAEMSREVPNAACFVVPNAATWAEYRANRRSAAGDWTKVQRRTAATVFIPAEATPQELRDCLHEETSQALGPLNDLYRLSNSVWNDDNFHTVLTRYDMMQLRAVYAPELRSGMSVPEVQAKLPAVFARINPGGGKVTGLPEDPTPRAFVTALERAIGRGSQGARKAAAMTAIQMSGAQRWQDTRAAFGWFALGRLSVYDDPETAIAAFANAGAIYRATPGAGIQSAHVDMQLAAFALSSGRASDAIALVNRAIPQALTGENAALMATLYLIRAEAYETLGNPAQARQARLDSAQWARYGFGSDAAVQARAAEVAALARAGARYN</sequence>
<dbReference type="AlphaFoldDB" id="A0A1G7JI94"/>
<accession>A0A1G7JI94</accession>
<organism evidence="1 2">
    <name type="scientific">Rhodobacter capsulatus</name>
    <name type="common">Rhodopseudomonas capsulata</name>
    <dbReference type="NCBI Taxonomy" id="1061"/>
    <lineage>
        <taxon>Bacteria</taxon>
        <taxon>Pseudomonadati</taxon>
        <taxon>Pseudomonadota</taxon>
        <taxon>Alphaproteobacteria</taxon>
        <taxon>Rhodobacterales</taxon>
        <taxon>Rhodobacter group</taxon>
        <taxon>Rhodobacter</taxon>
    </lineage>
</organism>
<dbReference type="InterPro" id="IPR021323">
    <property type="entry name" value="DUF2927"/>
</dbReference>
<evidence type="ECO:0008006" key="3">
    <source>
        <dbReference type="Google" id="ProtNLM"/>
    </source>
</evidence>
<evidence type="ECO:0000313" key="2">
    <source>
        <dbReference type="Proteomes" id="UP000183812"/>
    </source>
</evidence>
<dbReference type="RefSeq" id="WP_338110218.1">
    <property type="nucleotide sequence ID" value="NZ_CP119563.1"/>
</dbReference>
<dbReference type="Proteomes" id="UP000183812">
    <property type="component" value="Unassembled WGS sequence"/>
</dbReference>
<proteinExistence type="predicted"/>
<evidence type="ECO:0000313" key="1">
    <source>
        <dbReference type="EMBL" id="SDF24585.1"/>
    </source>
</evidence>
<dbReference type="InterPro" id="IPR011990">
    <property type="entry name" value="TPR-like_helical_dom_sf"/>
</dbReference>
<dbReference type="EMBL" id="FNAY01000008">
    <property type="protein sequence ID" value="SDF24585.1"/>
    <property type="molecule type" value="Genomic_DNA"/>
</dbReference>